<feature type="transmembrane region" description="Helical" evidence="1">
    <location>
        <begin position="65"/>
        <end position="84"/>
    </location>
</feature>
<dbReference type="eggNOG" id="COG2041">
    <property type="taxonomic scope" value="Bacteria"/>
</dbReference>
<keyword evidence="1" id="KW-1133">Transmembrane helix</keyword>
<dbReference type="InterPro" id="IPR036374">
    <property type="entry name" value="OxRdtase_Mopterin-bd_sf"/>
</dbReference>
<keyword evidence="1" id="KW-0812">Transmembrane</keyword>
<dbReference type="AlphaFoldDB" id="D3Q004"/>
<gene>
    <name evidence="4" type="ordered locus">Snas_5905</name>
</gene>
<feature type="transmembrane region" description="Helical" evidence="1">
    <location>
        <begin position="158"/>
        <end position="178"/>
    </location>
</feature>
<evidence type="ECO:0000256" key="1">
    <source>
        <dbReference type="SAM" id="Phobius"/>
    </source>
</evidence>
<proteinExistence type="predicted"/>
<dbReference type="PANTHER" id="PTHR19372:SF7">
    <property type="entry name" value="SULFITE OXIDASE, MITOCHONDRIAL"/>
    <property type="match status" value="1"/>
</dbReference>
<dbReference type="SUPFAM" id="SSF81296">
    <property type="entry name" value="E set domains"/>
    <property type="match status" value="1"/>
</dbReference>
<dbReference type="EMBL" id="CP001778">
    <property type="protein sequence ID" value="ADD45533.1"/>
    <property type="molecule type" value="Genomic_DNA"/>
</dbReference>
<dbReference type="InterPro" id="IPR014756">
    <property type="entry name" value="Ig_E-set"/>
</dbReference>
<dbReference type="Gene3D" id="2.60.40.650">
    <property type="match status" value="1"/>
</dbReference>
<feature type="signal peptide" evidence="2">
    <location>
        <begin position="1"/>
        <end position="34"/>
    </location>
</feature>
<evidence type="ECO:0000313" key="4">
    <source>
        <dbReference type="EMBL" id="ADD45533.1"/>
    </source>
</evidence>
<dbReference type="Proteomes" id="UP000000844">
    <property type="component" value="Chromosome"/>
</dbReference>
<dbReference type="Pfam" id="PF00174">
    <property type="entry name" value="Oxidored_molyb"/>
    <property type="match status" value="1"/>
</dbReference>
<accession>D3Q004</accession>
<dbReference type="GO" id="GO:0008482">
    <property type="term" value="F:sulfite oxidase activity"/>
    <property type="evidence" value="ECO:0007669"/>
    <property type="project" value="TreeGrafter"/>
</dbReference>
<dbReference type="InterPro" id="IPR000572">
    <property type="entry name" value="OxRdtase_Mopterin-bd_dom"/>
</dbReference>
<dbReference type="OrthoDB" id="9795587at2"/>
<dbReference type="GO" id="GO:0006790">
    <property type="term" value="P:sulfur compound metabolic process"/>
    <property type="evidence" value="ECO:0007669"/>
    <property type="project" value="TreeGrafter"/>
</dbReference>
<dbReference type="SUPFAM" id="SSF56524">
    <property type="entry name" value="Oxidoreductase molybdopterin-binding domain"/>
    <property type="match status" value="1"/>
</dbReference>
<keyword evidence="5" id="KW-1185">Reference proteome</keyword>
<dbReference type="KEGG" id="sna:Snas_5905"/>
<protein>
    <submittedName>
        <fullName evidence="4">Oxidoreductase molybdopterin binding protein</fullName>
    </submittedName>
</protein>
<organism evidence="4 5">
    <name type="scientific">Stackebrandtia nassauensis (strain DSM 44728 / CIP 108903 / NRRL B-16338 / NBRC 102104 / LLR-40K-21)</name>
    <dbReference type="NCBI Taxonomy" id="446470"/>
    <lineage>
        <taxon>Bacteria</taxon>
        <taxon>Bacillati</taxon>
        <taxon>Actinomycetota</taxon>
        <taxon>Actinomycetes</taxon>
        <taxon>Glycomycetales</taxon>
        <taxon>Glycomycetaceae</taxon>
        <taxon>Stackebrandtia</taxon>
    </lineage>
</organism>
<reference evidence="4 5" key="1">
    <citation type="journal article" date="2009" name="Stand. Genomic Sci.">
        <title>Complete genome sequence of Stackebrandtia nassauensis type strain (LLR-40K-21).</title>
        <authorList>
            <person name="Munk C."/>
            <person name="Lapidus A."/>
            <person name="Copeland A."/>
            <person name="Jando M."/>
            <person name="Mayilraj S."/>
            <person name="Glavina Del Rio T."/>
            <person name="Nolan M."/>
            <person name="Chen F."/>
            <person name="Lucas S."/>
            <person name="Tice H."/>
            <person name="Cheng J.F."/>
            <person name="Han C."/>
            <person name="Detter J.C."/>
            <person name="Bruce D."/>
            <person name="Goodwin L."/>
            <person name="Chain P."/>
            <person name="Pitluck S."/>
            <person name="Goker M."/>
            <person name="Ovchinikova G."/>
            <person name="Pati A."/>
            <person name="Ivanova N."/>
            <person name="Mavromatis K."/>
            <person name="Chen A."/>
            <person name="Palaniappan K."/>
            <person name="Land M."/>
            <person name="Hauser L."/>
            <person name="Chang Y.J."/>
            <person name="Jeffries C.D."/>
            <person name="Bristow J."/>
            <person name="Eisen J.A."/>
            <person name="Markowitz V."/>
            <person name="Hugenholtz P."/>
            <person name="Kyrpides N.C."/>
            <person name="Klenk H.P."/>
        </authorList>
    </citation>
    <scope>NUCLEOTIDE SEQUENCE [LARGE SCALE GENOMIC DNA]</scope>
    <source>
        <strain evidence="5">DSM 44728 / CIP 108903 / NRRL B-16338 / NBRC 102104 / LLR-40K-21</strain>
    </source>
</reference>
<feature type="transmembrane region" description="Helical" evidence="1">
    <location>
        <begin position="116"/>
        <end position="137"/>
    </location>
</feature>
<dbReference type="STRING" id="446470.Snas_5905"/>
<sequence>MSTRGRSAVAGLACAAVAIGVAELAAAVVTPASAPVVAVGAAVITFTPEPVKEFAIAVFGVYDKLALVAGIGLILAIIAAVIGVACARRPWIGYGGLAGFGLLGVVAAVTRPGSSPWWALPSLIGVLAAMLALRLVFRRRVALDGPETARPPVPGRDVDRRGVLIGFGVAGVAGLAGWRVGGTDDIERIRSTIELPRARSVGPSAVGKALDVKGITPYLTDTANDGFYRIDTALTLPRIDPGKYRLRIGGRVAEPLSLSYQELLDLPLVEREITLSCVSNEVGGELAGTARWLGVPLKDLLDMVKPDAGADQIVGRSADGWTCGTPTKVCSDGRDAMLAVGMDGEPLPIRHGFPVRMLVPGLYGYVSATKWLVELELSSFDDFDAYWVRRGWDAEAPIKTFSRIDTPTATKRVKPGRTPVAGIAWAQRRGIGAVEVRVDDGDWREAELAPVISTDTWRQWVLAWDATPGRHRLEVRATDESGDTQPEKRVTPFPNGATGWHSVLVNVE</sequence>
<keyword evidence="2" id="KW-0732">Signal</keyword>
<feature type="transmembrane region" description="Helical" evidence="1">
    <location>
        <begin position="91"/>
        <end position="110"/>
    </location>
</feature>
<evidence type="ECO:0000313" key="5">
    <source>
        <dbReference type="Proteomes" id="UP000000844"/>
    </source>
</evidence>
<dbReference type="GO" id="GO:0020037">
    <property type="term" value="F:heme binding"/>
    <property type="evidence" value="ECO:0007669"/>
    <property type="project" value="TreeGrafter"/>
</dbReference>
<name>D3Q004_STANL</name>
<evidence type="ECO:0000256" key="2">
    <source>
        <dbReference type="SAM" id="SignalP"/>
    </source>
</evidence>
<dbReference type="PANTHER" id="PTHR19372">
    <property type="entry name" value="SULFITE REDUCTASE"/>
    <property type="match status" value="1"/>
</dbReference>
<dbReference type="Gene3D" id="3.90.420.10">
    <property type="entry name" value="Oxidoreductase, molybdopterin-binding domain"/>
    <property type="match status" value="1"/>
</dbReference>
<dbReference type="RefSeq" id="WP_013021104.1">
    <property type="nucleotide sequence ID" value="NC_013947.1"/>
</dbReference>
<dbReference type="HOGENOM" id="CLU_003827_2_0_11"/>
<feature type="chain" id="PRO_5003048748" evidence="2">
    <location>
        <begin position="35"/>
        <end position="508"/>
    </location>
</feature>
<evidence type="ECO:0000259" key="3">
    <source>
        <dbReference type="Pfam" id="PF00174"/>
    </source>
</evidence>
<keyword evidence="1" id="KW-0472">Membrane</keyword>
<dbReference type="GO" id="GO:0043546">
    <property type="term" value="F:molybdopterin cofactor binding"/>
    <property type="evidence" value="ECO:0007669"/>
    <property type="project" value="TreeGrafter"/>
</dbReference>
<feature type="domain" description="Oxidoreductase molybdopterin-binding" evidence="3">
    <location>
        <begin position="235"/>
        <end position="387"/>
    </location>
</feature>